<dbReference type="AlphaFoldDB" id="A0AAD7VHC5"/>
<gene>
    <name evidence="6" type="ORF">O6P43_005724</name>
</gene>
<keyword evidence="4" id="KW-0052">Apoplast</keyword>
<dbReference type="Gene3D" id="2.40.480.10">
    <property type="entry name" value="Allene oxide cyclase-like"/>
    <property type="match status" value="1"/>
</dbReference>
<dbReference type="Proteomes" id="UP001163823">
    <property type="component" value="Chromosome 3"/>
</dbReference>
<evidence type="ECO:0000256" key="4">
    <source>
        <dbReference type="RuleBase" id="RU363099"/>
    </source>
</evidence>
<sequence>MANRCLLTPETLKATIYLFFLATSLWYANSARILDEVDPQPPIINNLPQASNPALTTLPGTTGPSTTLPPSGQLPATGNGAANDDDDVDADPPIPDTEAPAADIAPVDDVAPVTSPATVAIPDPPQPQAEVPVVTNPIPAVGPTTTSSSGPAAATANSAIVANPAGSQNPPLSFFMHDILGGLHPSARVVAGIVASTDVNGLPFSKLNNNLFPITGGVPLANPQISGIINNDNLPFLAGLNGAQTSTVVQNSGSNNVVNGDNNQPFVSAGQLPSGFTLQKLMFGSITVVDDELTEGHELGSAVIGRAQGFYLASSLDGTSQSIVLTILLHNDDHNHDEVEDTISFFGVHRAVSQESQIAVIGGTGKYENVKGYATVETLHQEDQHTTDGVGHHPAFQCVPL</sequence>
<proteinExistence type="inferred from homology"/>
<keyword evidence="7" id="KW-1185">Reference proteome</keyword>
<comment type="subunit">
    <text evidence="2 4">Homodimer.</text>
</comment>
<dbReference type="InterPro" id="IPR004265">
    <property type="entry name" value="Dirigent"/>
</dbReference>
<dbReference type="Pfam" id="PF03018">
    <property type="entry name" value="Dirigent"/>
    <property type="match status" value="1"/>
</dbReference>
<comment type="caution">
    <text evidence="6">The sequence shown here is derived from an EMBL/GenBank/DDBJ whole genome shotgun (WGS) entry which is preliminary data.</text>
</comment>
<evidence type="ECO:0000313" key="7">
    <source>
        <dbReference type="Proteomes" id="UP001163823"/>
    </source>
</evidence>
<protein>
    <recommendedName>
        <fullName evidence="4">Dirigent protein</fullName>
    </recommendedName>
</protein>
<dbReference type="GO" id="GO:0048046">
    <property type="term" value="C:apoplast"/>
    <property type="evidence" value="ECO:0007669"/>
    <property type="project" value="UniProtKB-SubCell"/>
</dbReference>
<dbReference type="EMBL" id="JARAOO010000003">
    <property type="protein sequence ID" value="KAJ7975876.1"/>
    <property type="molecule type" value="Genomic_DNA"/>
</dbReference>
<accession>A0AAD7VHC5</accession>
<evidence type="ECO:0000256" key="3">
    <source>
        <dbReference type="ARBA" id="ARBA00022525"/>
    </source>
</evidence>
<name>A0AAD7VHC5_QUISA</name>
<keyword evidence="3 4" id="KW-0964">Secreted</keyword>
<dbReference type="KEGG" id="qsa:O6P43_005724"/>
<comment type="similarity">
    <text evidence="1 4">Belongs to the plant dirigent protein family.</text>
</comment>
<dbReference type="PANTHER" id="PTHR46215:SF15">
    <property type="entry name" value="DIRIGENT PROTEIN 24"/>
    <property type="match status" value="1"/>
</dbReference>
<comment type="subcellular location">
    <subcellularLocation>
        <location evidence="4">Secreted</location>
        <location evidence="4">Extracellular space</location>
        <location evidence="4">Apoplast</location>
    </subcellularLocation>
</comment>
<feature type="compositionally biased region" description="Low complexity" evidence="5">
    <location>
        <begin position="55"/>
        <end position="82"/>
    </location>
</feature>
<evidence type="ECO:0000256" key="2">
    <source>
        <dbReference type="ARBA" id="ARBA00011738"/>
    </source>
</evidence>
<dbReference type="GO" id="GO:0009699">
    <property type="term" value="P:phenylpropanoid biosynthetic process"/>
    <property type="evidence" value="ECO:0007669"/>
    <property type="project" value="UniProtKB-ARBA"/>
</dbReference>
<organism evidence="6 7">
    <name type="scientific">Quillaja saponaria</name>
    <name type="common">Soap bark tree</name>
    <dbReference type="NCBI Taxonomy" id="32244"/>
    <lineage>
        <taxon>Eukaryota</taxon>
        <taxon>Viridiplantae</taxon>
        <taxon>Streptophyta</taxon>
        <taxon>Embryophyta</taxon>
        <taxon>Tracheophyta</taxon>
        <taxon>Spermatophyta</taxon>
        <taxon>Magnoliopsida</taxon>
        <taxon>eudicotyledons</taxon>
        <taxon>Gunneridae</taxon>
        <taxon>Pentapetalae</taxon>
        <taxon>rosids</taxon>
        <taxon>fabids</taxon>
        <taxon>Fabales</taxon>
        <taxon>Quillajaceae</taxon>
        <taxon>Quillaja</taxon>
    </lineage>
</organism>
<feature type="compositionally biased region" description="Low complexity" evidence="5">
    <location>
        <begin position="96"/>
        <end position="106"/>
    </location>
</feature>
<feature type="region of interest" description="Disordered" evidence="5">
    <location>
        <begin position="44"/>
        <end position="106"/>
    </location>
</feature>
<dbReference type="InterPro" id="IPR044859">
    <property type="entry name" value="Allene_oxi_cyc_Dirigent"/>
</dbReference>
<evidence type="ECO:0000256" key="5">
    <source>
        <dbReference type="SAM" id="MobiDB-lite"/>
    </source>
</evidence>
<evidence type="ECO:0000313" key="6">
    <source>
        <dbReference type="EMBL" id="KAJ7975876.1"/>
    </source>
</evidence>
<evidence type="ECO:0000256" key="1">
    <source>
        <dbReference type="ARBA" id="ARBA00010746"/>
    </source>
</evidence>
<reference evidence="6" key="1">
    <citation type="journal article" date="2023" name="Science">
        <title>Elucidation of the pathway for biosynthesis of saponin adjuvants from the soapbark tree.</title>
        <authorList>
            <person name="Reed J."/>
            <person name="Orme A."/>
            <person name="El-Demerdash A."/>
            <person name="Owen C."/>
            <person name="Martin L.B.B."/>
            <person name="Misra R.C."/>
            <person name="Kikuchi S."/>
            <person name="Rejzek M."/>
            <person name="Martin A.C."/>
            <person name="Harkess A."/>
            <person name="Leebens-Mack J."/>
            <person name="Louveau T."/>
            <person name="Stephenson M.J."/>
            <person name="Osbourn A."/>
        </authorList>
    </citation>
    <scope>NUCLEOTIDE SEQUENCE</scope>
    <source>
        <strain evidence="6">S10</strain>
    </source>
</reference>
<comment type="function">
    <text evidence="4">Dirigent proteins impart stereoselectivity on the phenoxy radical-coupling reaction, yielding optically active lignans from two molecules of coniferyl alcohol in the biosynthesis of lignans, flavonolignans, and alkaloids and thus plays a central role in plant secondary metabolism.</text>
</comment>
<dbReference type="PANTHER" id="PTHR46215">
    <property type="entry name" value="DIRIGENT PROTEIN 24-RELATED"/>
    <property type="match status" value="1"/>
</dbReference>